<name>A0A1H3U7U2_9PSED</name>
<sequence>MGQSSESRVEQPQENIEVSLAAEKVELEAWLDLFEAAPVHVRAAFDLASTRIGAMGLLASRGIPITEFNRVMGVNTATLSEADSEFESSRW</sequence>
<gene>
    <name evidence="1" type="ORF">SAMN05216247_11392</name>
</gene>
<dbReference type="Proteomes" id="UP000182902">
    <property type="component" value="Unassembled WGS sequence"/>
</dbReference>
<proteinExistence type="predicted"/>
<dbReference type="AlphaFoldDB" id="A0A1H3U7U2"/>
<evidence type="ECO:0000313" key="2">
    <source>
        <dbReference type="Proteomes" id="UP000182902"/>
    </source>
</evidence>
<organism evidence="1 2">
    <name type="scientific">Pseudomonas salomonii</name>
    <dbReference type="NCBI Taxonomy" id="191391"/>
    <lineage>
        <taxon>Bacteria</taxon>
        <taxon>Pseudomonadati</taxon>
        <taxon>Pseudomonadota</taxon>
        <taxon>Gammaproteobacteria</taxon>
        <taxon>Pseudomonadales</taxon>
        <taxon>Pseudomonadaceae</taxon>
        <taxon>Pseudomonas</taxon>
    </lineage>
</organism>
<protein>
    <submittedName>
        <fullName evidence="1">Uncharacterized protein</fullName>
    </submittedName>
</protein>
<dbReference type="RefSeq" id="WP_069786491.1">
    <property type="nucleotide sequence ID" value="NZ_FNOX01000013.1"/>
</dbReference>
<reference evidence="1 2" key="1">
    <citation type="submission" date="2016-10" db="EMBL/GenBank/DDBJ databases">
        <authorList>
            <person name="de Groot N.N."/>
        </authorList>
    </citation>
    <scope>NUCLEOTIDE SEQUENCE [LARGE SCALE GENOMIC DNA]</scope>
    <source>
        <strain evidence="1 2">ICMP 14252</strain>
    </source>
</reference>
<dbReference type="EMBL" id="FNOX01000013">
    <property type="protein sequence ID" value="SDZ58536.1"/>
    <property type="molecule type" value="Genomic_DNA"/>
</dbReference>
<evidence type="ECO:0000313" key="1">
    <source>
        <dbReference type="EMBL" id="SDZ58536.1"/>
    </source>
</evidence>
<accession>A0A1H3U7U2</accession>